<evidence type="ECO:0000313" key="2">
    <source>
        <dbReference type="EMBL" id="GES03955.1"/>
    </source>
</evidence>
<dbReference type="InterPro" id="IPR053137">
    <property type="entry name" value="NLR-like"/>
</dbReference>
<dbReference type="RefSeq" id="WP_155340083.1">
    <property type="nucleotide sequence ID" value="NZ_BAAABN010000030.1"/>
</dbReference>
<dbReference type="SMART" id="SM00530">
    <property type="entry name" value="HTH_XRE"/>
    <property type="match status" value="1"/>
</dbReference>
<accession>A0A5M3W4G5</accession>
<gene>
    <name evidence="2" type="ORF">Acor_60210</name>
</gene>
<dbReference type="SUPFAM" id="SSF47413">
    <property type="entry name" value="lambda repressor-like DNA-binding domains"/>
    <property type="match status" value="1"/>
</dbReference>
<evidence type="ECO:0000259" key="1">
    <source>
        <dbReference type="PROSITE" id="PS50943"/>
    </source>
</evidence>
<dbReference type="Pfam" id="PF13560">
    <property type="entry name" value="HTH_31"/>
    <property type="match status" value="1"/>
</dbReference>
<dbReference type="Gene3D" id="1.25.40.10">
    <property type="entry name" value="Tetratricopeptide repeat domain"/>
    <property type="match status" value="1"/>
</dbReference>
<dbReference type="PROSITE" id="PS50943">
    <property type="entry name" value="HTH_CROC1"/>
    <property type="match status" value="1"/>
</dbReference>
<dbReference type="AlphaFoldDB" id="A0A5M3W4G5"/>
<dbReference type="PANTHER" id="PTHR46082">
    <property type="entry name" value="ATP/GTP-BINDING PROTEIN-RELATED"/>
    <property type="match status" value="1"/>
</dbReference>
<proteinExistence type="predicted"/>
<dbReference type="PRINTS" id="PR00364">
    <property type="entry name" value="DISEASERSIST"/>
</dbReference>
<dbReference type="Pfam" id="PF13424">
    <property type="entry name" value="TPR_12"/>
    <property type="match status" value="2"/>
</dbReference>
<organism evidence="2 3">
    <name type="scientific">Acrocarpospora corrugata</name>
    <dbReference type="NCBI Taxonomy" id="35763"/>
    <lineage>
        <taxon>Bacteria</taxon>
        <taxon>Bacillati</taxon>
        <taxon>Actinomycetota</taxon>
        <taxon>Actinomycetes</taxon>
        <taxon>Streptosporangiales</taxon>
        <taxon>Streptosporangiaceae</taxon>
        <taxon>Acrocarpospora</taxon>
    </lineage>
</organism>
<dbReference type="Proteomes" id="UP000334990">
    <property type="component" value="Unassembled WGS sequence"/>
</dbReference>
<dbReference type="SUPFAM" id="SSF48452">
    <property type="entry name" value="TPR-like"/>
    <property type="match status" value="2"/>
</dbReference>
<dbReference type="Gene3D" id="3.40.50.300">
    <property type="entry name" value="P-loop containing nucleotide triphosphate hydrolases"/>
    <property type="match status" value="1"/>
</dbReference>
<evidence type="ECO:0000313" key="3">
    <source>
        <dbReference type="Proteomes" id="UP000334990"/>
    </source>
</evidence>
<dbReference type="OrthoDB" id="127785at2"/>
<dbReference type="Pfam" id="PF13374">
    <property type="entry name" value="TPR_10"/>
    <property type="match status" value="1"/>
</dbReference>
<dbReference type="InterPro" id="IPR027417">
    <property type="entry name" value="P-loop_NTPase"/>
</dbReference>
<comment type="caution">
    <text evidence="2">The sequence shown here is derived from an EMBL/GenBank/DDBJ whole genome shotgun (WGS) entry which is preliminary data.</text>
</comment>
<feature type="domain" description="HTH cro/C1-type" evidence="1">
    <location>
        <begin position="18"/>
        <end position="75"/>
    </location>
</feature>
<name>A0A5M3W4G5_9ACTN</name>
<dbReference type="SUPFAM" id="SSF52540">
    <property type="entry name" value="P-loop containing nucleoside triphosphate hydrolases"/>
    <property type="match status" value="1"/>
</dbReference>
<keyword evidence="3" id="KW-1185">Reference proteome</keyword>
<dbReference type="CDD" id="cd00093">
    <property type="entry name" value="HTH_XRE"/>
    <property type="match status" value="1"/>
</dbReference>
<dbReference type="InterPro" id="IPR011990">
    <property type="entry name" value="TPR-like_helical_dom_sf"/>
</dbReference>
<reference evidence="2 3" key="1">
    <citation type="submission" date="2019-10" db="EMBL/GenBank/DDBJ databases">
        <title>Whole genome shotgun sequence of Acrocarpospora corrugata NBRC 13972.</title>
        <authorList>
            <person name="Ichikawa N."/>
            <person name="Kimura A."/>
            <person name="Kitahashi Y."/>
            <person name="Komaki H."/>
            <person name="Oguchi A."/>
        </authorList>
    </citation>
    <scope>NUCLEOTIDE SEQUENCE [LARGE SCALE GENOMIC DNA]</scope>
    <source>
        <strain evidence="2 3">NBRC 13972</strain>
    </source>
</reference>
<protein>
    <recommendedName>
        <fullName evidence="1">HTH cro/C1-type domain-containing protein</fullName>
    </recommendedName>
</protein>
<dbReference type="EMBL" id="BLAD01000075">
    <property type="protein sequence ID" value="GES03955.1"/>
    <property type="molecule type" value="Genomic_DNA"/>
</dbReference>
<dbReference type="Gene3D" id="1.10.260.40">
    <property type="entry name" value="lambda repressor-like DNA-binding domains"/>
    <property type="match status" value="1"/>
</dbReference>
<dbReference type="PANTHER" id="PTHR46082:SF6">
    <property type="entry name" value="AAA+ ATPASE DOMAIN-CONTAINING PROTEIN-RELATED"/>
    <property type="match status" value="1"/>
</dbReference>
<sequence length="796" mass="86278">MRPDPDAISTVEEFAQALTLLMDQAGLTLRGLAKRAGIPPQTVSDYLNARNRPRISSANLAKLLKACGITSDGEIDRWYALLRRLWRGKPVLPQAEPAREPPSYGIVSTRPPVERLSEEPTLVGRQDLLRLLGAGLTADWDGPRVHVLHGLGGTGKSAVALALVRWALERKVHTWWVTAADGPGAVSDGMRALAVQLGAGREVMRSGSHPDVLWRLLNKYRSPWLLVIDDTDDPRRELCLNGAPVTDATGWLRPVEGRFGLVVVTTRDSFSWGRPGSWARSHRIEPLTAGQGADVLRELAPQAGSAEDAHALAERLGGLPLALRLAGLHLAQAAGLPGRLAGPATFAEYGEALRQDEDVLDVDAPGGLRHRQRIDRTWELSLDLLADQGLPQARPLLRLLACFRQAAVPYGLLLRPEILSRSPLLAGLTTGSLRAALLGLSGVGLVDLVRDSAADPAVADLLLIHPLVRYACRRHARDDLPELLSVSTALLAAVADELDPKNPVSWSGWRALADHCHSPFDLMEPGPQPSAGVLGPATLAARYLLYAGRFEEAGDRYGSLLTIGVGLFGADHPDVLAVLHDLSQVRASLGRYAEAERGFGEALTARRLVLGPEHPDTLTTQHYLGRLLLDQGRLDQAEELLRPTLAARERVLGPLSTDTLTSKNNLAHLLYARNLLAEAEHLLTEVLRDRTQVLGADFPATLITRHYLALIEQARGRHAAALARLRELAAVCVRVQGPEHHRSLAIRHSLGEALLALEDRDGARSVLTGVLDGRTRVLGPDHPHTLATEKVLGRCR</sequence>
<dbReference type="InterPro" id="IPR010982">
    <property type="entry name" value="Lambda_DNA-bd_dom_sf"/>
</dbReference>
<dbReference type="InterPro" id="IPR001387">
    <property type="entry name" value="Cro/C1-type_HTH"/>
</dbReference>
<dbReference type="GO" id="GO:0003677">
    <property type="term" value="F:DNA binding"/>
    <property type="evidence" value="ECO:0007669"/>
    <property type="project" value="InterPro"/>
</dbReference>